<accession>K2SCE0</accession>
<dbReference type="EMBL" id="AHHD01000099">
    <property type="protein sequence ID" value="EKG20034.1"/>
    <property type="molecule type" value="Genomic_DNA"/>
</dbReference>
<dbReference type="AlphaFoldDB" id="K2SCE0"/>
<evidence type="ECO:0000313" key="1">
    <source>
        <dbReference type="EMBL" id="EKG20034.1"/>
    </source>
</evidence>
<dbReference type="Proteomes" id="UP000007129">
    <property type="component" value="Unassembled WGS sequence"/>
</dbReference>
<protein>
    <submittedName>
        <fullName evidence="1">Uncharacterized protein</fullName>
    </submittedName>
</protein>
<evidence type="ECO:0000313" key="2">
    <source>
        <dbReference type="Proteomes" id="UP000007129"/>
    </source>
</evidence>
<organism evidence="1 2">
    <name type="scientific">Macrophomina phaseolina (strain MS6)</name>
    <name type="common">Charcoal rot fungus</name>
    <dbReference type="NCBI Taxonomy" id="1126212"/>
    <lineage>
        <taxon>Eukaryota</taxon>
        <taxon>Fungi</taxon>
        <taxon>Dikarya</taxon>
        <taxon>Ascomycota</taxon>
        <taxon>Pezizomycotina</taxon>
        <taxon>Dothideomycetes</taxon>
        <taxon>Dothideomycetes incertae sedis</taxon>
        <taxon>Botryosphaeriales</taxon>
        <taxon>Botryosphaeriaceae</taxon>
        <taxon>Macrophomina</taxon>
    </lineage>
</organism>
<gene>
    <name evidence="1" type="ORF">MPH_02665</name>
</gene>
<proteinExistence type="predicted"/>
<dbReference type="HOGENOM" id="CLU_1384394_0_0_1"/>
<dbReference type="InParanoid" id="K2SCE0"/>
<comment type="caution">
    <text evidence="1">The sequence shown here is derived from an EMBL/GenBank/DDBJ whole genome shotgun (WGS) entry which is preliminary data.</text>
</comment>
<dbReference type="VEuPathDB" id="FungiDB:MPH_02665"/>
<name>K2SCE0_MACPH</name>
<reference evidence="1 2" key="1">
    <citation type="journal article" date="2012" name="BMC Genomics">
        <title>Tools to kill: Genome of one of the most destructive plant pathogenic fungi Macrophomina phaseolina.</title>
        <authorList>
            <person name="Islam M.S."/>
            <person name="Haque M.S."/>
            <person name="Islam M.M."/>
            <person name="Emdad E.M."/>
            <person name="Halim A."/>
            <person name="Hossen Q.M.M."/>
            <person name="Hossain M.Z."/>
            <person name="Ahmed B."/>
            <person name="Rahim S."/>
            <person name="Rahman M.S."/>
            <person name="Alam M.M."/>
            <person name="Hou S."/>
            <person name="Wan X."/>
            <person name="Saito J.A."/>
            <person name="Alam M."/>
        </authorList>
    </citation>
    <scope>NUCLEOTIDE SEQUENCE [LARGE SCALE GENOMIC DNA]</scope>
    <source>
        <strain evidence="1 2">MS6</strain>
    </source>
</reference>
<sequence length="197" mass="22445">MFDCAGYILRKVVGEVVVVATGASGCLRREFFCIFREGEAGELFAGALATRHREDDINPESWIGYDFDHDEKRNGHIHTHTHYVENCSSAISSTSVDTLTFAFSVDDEMRAGCKRRTVLKQPVWWDLAIALSRGEAIKEQWVWLGKSLGLLIFARLNYRRRSFSLHFAPRRYCGVVEMSGFWSSVAASSPFFKLRKH</sequence>